<evidence type="ECO:0000259" key="3">
    <source>
        <dbReference type="PROSITE" id="PS50006"/>
    </source>
</evidence>
<dbReference type="PROSITE" id="PS50006">
    <property type="entry name" value="FHA_DOMAIN"/>
    <property type="match status" value="1"/>
</dbReference>
<dbReference type="EMBL" id="BAABKZ010000001">
    <property type="protein sequence ID" value="GAA5083657.1"/>
    <property type="molecule type" value="Genomic_DNA"/>
</dbReference>
<dbReference type="RefSeq" id="WP_194411998.1">
    <property type="nucleotide sequence ID" value="NZ_BAABKZ010000001.1"/>
</dbReference>
<feature type="region of interest" description="Disordered" evidence="2">
    <location>
        <begin position="151"/>
        <end position="256"/>
    </location>
</feature>
<feature type="compositionally biased region" description="Low complexity" evidence="2">
    <location>
        <begin position="385"/>
        <end position="397"/>
    </location>
</feature>
<name>A0ABP9LQW2_9MICO</name>
<keyword evidence="5" id="KW-1185">Reference proteome</keyword>
<organism evidence="4 5">
    <name type="scientific">Microbacterium yannicii</name>
    <dbReference type="NCBI Taxonomy" id="671622"/>
    <lineage>
        <taxon>Bacteria</taxon>
        <taxon>Bacillati</taxon>
        <taxon>Actinomycetota</taxon>
        <taxon>Actinomycetes</taxon>
        <taxon>Micrococcales</taxon>
        <taxon>Microbacteriaceae</taxon>
        <taxon>Microbacterium</taxon>
    </lineage>
</organism>
<reference evidence="5" key="1">
    <citation type="journal article" date="2019" name="Int. J. Syst. Evol. Microbiol.">
        <title>The Global Catalogue of Microorganisms (GCM) 10K type strain sequencing project: providing services to taxonomists for standard genome sequencing and annotation.</title>
        <authorList>
            <consortium name="The Broad Institute Genomics Platform"/>
            <consortium name="The Broad Institute Genome Sequencing Center for Infectious Disease"/>
            <person name="Wu L."/>
            <person name="Ma J."/>
        </authorList>
    </citation>
    <scope>NUCLEOTIDE SEQUENCE [LARGE SCALE GENOMIC DNA]</scope>
    <source>
        <strain evidence="5">JCM 18959</strain>
    </source>
</reference>
<dbReference type="Pfam" id="PF00498">
    <property type="entry name" value="FHA"/>
    <property type="match status" value="1"/>
</dbReference>
<dbReference type="CDD" id="cd00060">
    <property type="entry name" value="FHA"/>
    <property type="match status" value="1"/>
</dbReference>
<feature type="region of interest" description="Disordered" evidence="2">
    <location>
        <begin position="338"/>
        <end position="363"/>
    </location>
</feature>
<evidence type="ECO:0000313" key="4">
    <source>
        <dbReference type="EMBL" id="GAA5083657.1"/>
    </source>
</evidence>
<dbReference type="InterPro" id="IPR000253">
    <property type="entry name" value="FHA_dom"/>
</dbReference>
<evidence type="ECO:0000313" key="5">
    <source>
        <dbReference type="Proteomes" id="UP001501407"/>
    </source>
</evidence>
<feature type="compositionally biased region" description="Low complexity" evidence="2">
    <location>
        <begin position="151"/>
        <end position="168"/>
    </location>
</feature>
<accession>A0ABP9LQW2</accession>
<feature type="compositionally biased region" description="Low complexity" evidence="2">
    <location>
        <begin position="219"/>
        <end position="231"/>
    </location>
</feature>
<keyword evidence="1" id="KW-0597">Phosphoprotein</keyword>
<sequence length="518" mass="50886">MSTLYAPGKTPVAVTPRGFAVLEAGASAALLARIRALLADGRGLGGVIEALTGAYGASLTAIPAFAVALEEADGVRVAVRGDFAFDINATTPERVSGAGVTTWTERVIPGVTRVALTTADDLASAPAELEIVDGIVLVAGLVWGAAAVSAASSAPGDAGSPAPDAAPSVRRRRDDAPTGPTSVPATAPASLPDPASAPESGIADSERAAEPAPGPENPAPATAAVPASAGPETAGEPPVRGPWSSRVASDGPAAPVSDGAAPVAGLIDSSAVASVADAETLLPLDSALSPHAAGAAGAGTATAAPAGARGEEEVASTTGYDHLWGATVIRSVEDAAVRPEGEDDGDASAPSDGAAPPAGDHDGATISLAQARALRDAANGGAGAAGSAELPAEGIAPPLAPPRPPAPGRIRVSTGQVLPLDRTVVIGRRPRSTRVSGTDLPHLVAVDSPEQDISRSHVELRVEGESIVATDLRTTNGTTLLRSGADPVRLHPGEGTVVVPGDVLDLGDGITVAIEALT</sequence>
<comment type="caution">
    <text evidence="4">The sequence shown here is derived from an EMBL/GenBank/DDBJ whole genome shotgun (WGS) entry which is preliminary data.</text>
</comment>
<proteinExistence type="predicted"/>
<gene>
    <name evidence="4" type="ORF">GCM10025760_00530</name>
</gene>
<feature type="compositionally biased region" description="Low complexity" evidence="2">
    <location>
        <begin position="184"/>
        <end position="200"/>
    </location>
</feature>
<feature type="compositionally biased region" description="Pro residues" evidence="2">
    <location>
        <begin position="398"/>
        <end position="407"/>
    </location>
</feature>
<evidence type="ECO:0000256" key="1">
    <source>
        <dbReference type="ARBA" id="ARBA00022553"/>
    </source>
</evidence>
<feature type="region of interest" description="Disordered" evidence="2">
    <location>
        <begin position="379"/>
        <end position="411"/>
    </location>
</feature>
<dbReference type="Proteomes" id="UP001501407">
    <property type="component" value="Unassembled WGS sequence"/>
</dbReference>
<protein>
    <recommendedName>
        <fullName evidence="3">FHA domain-containing protein</fullName>
    </recommendedName>
</protein>
<evidence type="ECO:0000256" key="2">
    <source>
        <dbReference type="SAM" id="MobiDB-lite"/>
    </source>
</evidence>
<dbReference type="SUPFAM" id="SSF49879">
    <property type="entry name" value="SMAD/FHA domain"/>
    <property type="match status" value="1"/>
</dbReference>
<feature type="compositionally biased region" description="Low complexity" evidence="2">
    <location>
        <begin position="347"/>
        <end position="358"/>
    </location>
</feature>
<dbReference type="InterPro" id="IPR008984">
    <property type="entry name" value="SMAD_FHA_dom_sf"/>
</dbReference>
<dbReference type="Gene3D" id="2.60.200.20">
    <property type="match status" value="1"/>
</dbReference>
<feature type="domain" description="FHA" evidence="3">
    <location>
        <begin position="424"/>
        <end position="480"/>
    </location>
</feature>